<evidence type="ECO:0000313" key="2">
    <source>
        <dbReference type="Proteomes" id="UP001500124"/>
    </source>
</evidence>
<dbReference type="EMBL" id="BAABKC010000088">
    <property type="protein sequence ID" value="GAA5071215.1"/>
    <property type="molecule type" value="Genomic_DNA"/>
</dbReference>
<evidence type="ECO:0000313" key="1">
    <source>
        <dbReference type="EMBL" id="GAA5071215.1"/>
    </source>
</evidence>
<gene>
    <name evidence="1" type="ORF">GCM10023336_56990</name>
</gene>
<dbReference type="RefSeq" id="WP_176151551.1">
    <property type="nucleotide sequence ID" value="NZ_BAABKC010000088.1"/>
</dbReference>
<accession>A0ABP9L947</accession>
<comment type="caution">
    <text evidence="1">The sequence shown here is derived from an EMBL/GenBank/DDBJ whole genome shotgun (WGS) entry which is preliminary data.</text>
</comment>
<name>A0ABP9L947_9ACTN</name>
<protein>
    <submittedName>
        <fullName evidence="1">BON domain-containing protein</fullName>
    </submittedName>
</protein>
<dbReference type="Proteomes" id="UP001500124">
    <property type="component" value="Unassembled WGS sequence"/>
</dbReference>
<keyword evidence="2" id="KW-1185">Reference proteome</keyword>
<sequence>MNHHGQERTPGAPAAGSGAGVNLEYRVAHLRERIAAGPLGELGVRLEVRGEAVLLTGTVPSAHCRDDICDLVGGELAGHQVHCDIVVADATTPDHAEDLA</sequence>
<reference evidence="2" key="1">
    <citation type="journal article" date="2019" name="Int. J. Syst. Evol. Microbiol.">
        <title>The Global Catalogue of Microorganisms (GCM) 10K type strain sequencing project: providing services to taxonomists for standard genome sequencing and annotation.</title>
        <authorList>
            <consortium name="The Broad Institute Genomics Platform"/>
            <consortium name="The Broad Institute Genome Sequencing Center for Infectious Disease"/>
            <person name="Wu L."/>
            <person name="Ma J."/>
        </authorList>
    </citation>
    <scope>NUCLEOTIDE SEQUENCE [LARGE SCALE GENOMIC DNA]</scope>
    <source>
        <strain evidence="2">JCM 18410</strain>
    </source>
</reference>
<proteinExistence type="predicted"/>
<organism evidence="1 2">
    <name type="scientific">Streptomyces similanensis</name>
    <dbReference type="NCBI Taxonomy" id="1274988"/>
    <lineage>
        <taxon>Bacteria</taxon>
        <taxon>Bacillati</taxon>
        <taxon>Actinomycetota</taxon>
        <taxon>Actinomycetes</taxon>
        <taxon>Kitasatosporales</taxon>
        <taxon>Streptomycetaceae</taxon>
        <taxon>Streptomyces</taxon>
    </lineage>
</organism>